<organism evidence="3 4">
    <name type="scientific">Sediminihaliea albiluteola</name>
    <dbReference type="NCBI Taxonomy" id="2758564"/>
    <lineage>
        <taxon>Bacteria</taxon>
        <taxon>Pseudomonadati</taxon>
        <taxon>Pseudomonadota</taxon>
        <taxon>Gammaproteobacteria</taxon>
        <taxon>Cellvibrionales</taxon>
        <taxon>Halieaceae</taxon>
        <taxon>Sediminihaliea</taxon>
    </lineage>
</organism>
<reference evidence="3 4" key="1">
    <citation type="submission" date="2020-07" db="EMBL/GenBank/DDBJ databases">
        <title>Halieaceae bacterium, F7430, whole genome shotgun sequencing project.</title>
        <authorList>
            <person name="Jiang S."/>
            <person name="Liu Z.W."/>
            <person name="Du Z.J."/>
        </authorList>
    </citation>
    <scope>NUCLEOTIDE SEQUENCE [LARGE SCALE GENOMIC DNA]</scope>
    <source>
        <strain evidence="3 4">F7430</strain>
    </source>
</reference>
<proteinExistence type="predicted"/>
<evidence type="ECO:0000313" key="4">
    <source>
        <dbReference type="Proteomes" id="UP000539350"/>
    </source>
</evidence>
<keyword evidence="4" id="KW-1185">Reference proteome</keyword>
<protein>
    <submittedName>
        <fullName evidence="3">Nuclear transport factor 2 family protein</fullName>
    </submittedName>
</protein>
<dbReference type="InterPro" id="IPR027843">
    <property type="entry name" value="DUF4440"/>
</dbReference>
<keyword evidence="1" id="KW-0732">Signal</keyword>
<feature type="chain" id="PRO_5031539742" evidence="1">
    <location>
        <begin position="23"/>
        <end position="135"/>
    </location>
</feature>
<dbReference type="InterPro" id="IPR032710">
    <property type="entry name" value="NTF2-like_dom_sf"/>
</dbReference>
<name>A0A7W2YJU3_9GAMM</name>
<dbReference type="RefSeq" id="WP_182170079.1">
    <property type="nucleotide sequence ID" value="NZ_JACFXU010000013.1"/>
</dbReference>
<evidence type="ECO:0000259" key="2">
    <source>
        <dbReference type="Pfam" id="PF14534"/>
    </source>
</evidence>
<feature type="signal peptide" evidence="1">
    <location>
        <begin position="1"/>
        <end position="22"/>
    </location>
</feature>
<dbReference type="EMBL" id="JACFXU010000013">
    <property type="protein sequence ID" value="MBA6412653.1"/>
    <property type="molecule type" value="Genomic_DNA"/>
</dbReference>
<dbReference type="Gene3D" id="3.10.450.50">
    <property type="match status" value="1"/>
</dbReference>
<feature type="domain" description="DUF4440" evidence="2">
    <location>
        <begin position="41"/>
        <end position="125"/>
    </location>
</feature>
<accession>A0A7W2YJU3</accession>
<dbReference type="Proteomes" id="UP000539350">
    <property type="component" value="Unassembled WGS sequence"/>
</dbReference>
<sequence>MKRLSLSTLLVCATFVTVPAIADQSADREKLIALDKSWGAKMDTATLEQLLDPRLIAISPDGVVNRAQQIASETGPNAADGPYEPSDYHVTFINDELAIMVHSTQGADPHYSMHLWEHEGDKWRVVASASTPVSR</sequence>
<evidence type="ECO:0000313" key="3">
    <source>
        <dbReference type="EMBL" id="MBA6412653.1"/>
    </source>
</evidence>
<dbReference type="Pfam" id="PF14534">
    <property type="entry name" value="DUF4440"/>
    <property type="match status" value="1"/>
</dbReference>
<comment type="caution">
    <text evidence="3">The sequence shown here is derived from an EMBL/GenBank/DDBJ whole genome shotgun (WGS) entry which is preliminary data.</text>
</comment>
<gene>
    <name evidence="3" type="ORF">H2508_05955</name>
</gene>
<dbReference type="SUPFAM" id="SSF54427">
    <property type="entry name" value="NTF2-like"/>
    <property type="match status" value="1"/>
</dbReference>
<evidence type="ECO:0000256" key="1">
    <source>
        <dbReference type="SAM" id="SignalP"/>
    </source>
</evidence>
<dbReference type="AlphaFoldDB" id="A0A7W2YJU3"/>